<dbReference type="EMBL" id="UZAH01006995">
    <property type="protein sequence ID" value="VDO32029.1"/>
    <property type="molecule type" value="Genomic_DNA"/>
</dbReference>
<keyword evidence="3" id="KW-1133">Transmembrane helix</keyword>
<dbReference type="GO" id="GO:0016020">
    <property type="term" value="C:membrane"/>
    <property type="evidence" value="ECO:0007669"/>
    <property type="project" value="UniProtKB-SubCell"/>
</dbReference>
<sequence>MAQIAVNSFVPETPNYYLQNGFYIQAIDSIKFYYDIAYDDDDEAIQEYWDMVPEMPSQIGFIEASKSWTICKGVLLGTVVSAAQVFSGSVASISYSTRFFNRFSSILISQC</sequence>
<dbReference type="Proteomes" id="UP000050761">
    <property type="component" value="Unassembled WGS sequence"/>
</dbReference>
<dbReference type="InterPro" id="IPR036259">
    <property type="entry name" value="MFS_trans_sf"/>
</dbReference>
<organism evidence="6 7">
    <name type="scientific">Heligmosomoides polygyrus</name>
    <name type="common">Parasitic roundworm</name>
    <dbReference type="NCBI Taxonomy" id="6339"/>
    <lineage>
        <taxon>Eukaryota</taxon>
        <taxon>Metazoa</taxon>
        <taxon>Ecdysozoa</taxon>
        <taxon>Nematoda</taxon>
        <taxon>Chromadorea</taxon>
        <taxon>Rhabditida</taxon>
        <taxon>Rhabditina</taxon>
        <taxon>Rhabditomorpha</taxon>
        <taxon>Strongyloidea</taxon>
        <taxon>Heligmosomidae</taxon>
        <taxon>Heligmosomoides</taxon>
    </lineage>
</organism>
<proteinExistence type="predicted"/>
<reference evidence="7" key="2">
    <citation type="submission" date="2019-09" db="UniProtKB">
        <authorList>
            <consortium name="WormBaseParasite"/>
        </authorList>
    </citation>
    <scope>IDENTIFICATION</scope>
</reference>
<reference evidence="5 6" key="1">
    <citation type="submission" date="2018-11" db="EMBL/GenBank/DDBJ databases">
        <authorList>
            <consortium name="Pathogen Informatics"/>
        </authorList>
    </citation>
    <scope>NUCLEOTIDE SEQUENCE [LARGE SCALE GENOMIC DNA]</scope>
</reference>
<evidence type="ECO:0000313" key="6">
    <source>
        <dbReference type="Proteomes" id="UP000050761"/>
    </source>
</evidence>
<dbReference type="Gene3D" id="1.20.1250.20">
    <property type="entry name" value="MFS general substrate transporter like domains"/>
    <property type="match status" value="1"/>
</dbReference>
<dbReference type="OrthoDB" id="4540492at2759"/>
<accession>A0A183FAK4</accession>
<dbReference type="WBParaSite" id="HPBE_0000319601-mRNA-1">
    <property type="protein sequence ID" value="HPBE_0000319601-mRNA-1"/>
    <property type="gene ID" value="HPBE_0000319601"/>
</dbReference>
<protein>
    <submittedName>
        <fullName evidence="7">ABC transmembrane type-1 domain-containing protein</fullName>
    </submittedName>
</protein>
<gene>
    <name evidence="5" type="ORF">HPBE_LOCUS3197</name>
</gene>
<evidence type="ECO:0000256" key="1">
    <source>
        <dbReference type="ARBA" id="ARBA00004370"/>
    </source>
</evidence>
<evidence type="ECO:0000313" key="7">
    <source>
        <dbReference type="WBParaSite" id="HPBE_0000319601-mRNA-1"/>
    </source>
</evidence>
<comment type="subcellular location">
    <subcellularLocation>
        <location evidence="1">Membrane</location>
    </subcellularLocation>
</comment>
<accession>A0A3P7UJS4</accession>
<evidence type="ECO:0000256" key="2">
    <source>
        <dbReference type="ARBA" id="ARBA00022692"/>
    </source>
</evidence>
<name>A0A183FAK4_HELPZ</name>
<keyword evidence="4" id="KW-0472">Membrane</keyword>
<dbReference type="AlphaFoldDB" id="A0A183FAK4"/>
<dbReference type="Pfam" id="PF00083">
    <property type="entry name" value="Sugar_tr"/>
    <property type="match status" value="1"/>
</dbReference>
<evidence type="ECO:0000256" key="4">
    <source>
        <dbReference type="ARBA" id="ARBA00023136"/>
    </source>
</evidence>
<evidence type="ECO:0000256" key="3">
    <source>
        <dbReference type="ARBA" id="ARBA00022989"/>
    </source>
</evidence>
<keyword evidence="2" id="KW-0812">Transmembrane</keyword>
<dbReference type="GO" id="GO:0022857">
    <property type="term" value="F:transmembrane transporter activity"/>
    <property type="evidence" value="ECO:0007669"/>
    <property type="project" value="InterPro"/>
</dbReference>
<dbReference type="InterPro" id="IPR005828">
    <property type="entry name" value="MFS_sugar_transport-like"/>
</dbReference>
<keyword evidence="6" id="KW-1185">Reference proteome</keyword>
<evidence type="ECO:0000313" key="5">
    <source>
        <dbReference type="EMBL" id="VDO32029.1"/>
    </source>
</evidence>